<feature type="domain" description="DUF1540" evidence="1">
    <location>
        <begin position="104"/>
        <end position="143"/>
    </location>
</feature>
<dbReference type="InterPro" id="IPR011437">
    <property type="entry name" value="DUF1540"/>
</dbReference>
<evidence type="ECO:0000313" key="3">
    <source>
        <dbReference type="Proteomes" id="UP000049855"/>
    </source>
</evidence>
<dbReference type="AlphaFoldDB" id="A0A0U1L3B6"/>
<feature type="domain" description="DUF1540" evidence="1">
    <location>
        <begin position="25"/>
        <end position="68"/>
    </location>
</feature>
<reference evidence="3" key="1">
    <citation type="submission" date="2015-03" db="EMBL/GenBank/DDBJ databases">
        <authorList>
            <person name="Nijsse Bart"/>
        </authorList>
    </citation>
    <scope>NUCLEOTIDE SEQUENCE [LARGE SCALE GENOMIC DNA]</scope>
</reference>
<organism evidence="2 3">
    <name type="scientific">Sporomusa ovata</name>
    <dbReference type="NCBI Taxonomy" id="2378"/>
    <lineage>
        <taxon>Bacteria</taxon>
        <taxon>Bacillati</taxon>
        <taxon>Bacillota</taxon>
        <taxon>Negativicutes</taxon>
        <taxon>Selenomonadales</taxon>
        <taxon>Sporomusaceae</taxon>
        <taxon>Sporomusa</taxon>
    </lineage>
</organism>
<dbReference type="Pfam" id="PF07561">
    <property type="entry name" value="DUF1540"/>
    <property type="match status" value="2"/>
</dbReference>
<protein>
    <submittedName>
        <fullName evidence="2">No significant homology</fullName>
    </submittedName>
</protein>
<gene>
    <name evidence="2" type="ORF">SpAn4DRAFT_0659</name>
</gene>
<accession>A0A0U1L3B6</accession>
<name>A0A0U1L3B6_9FIRM</name>
<proteinExistence type="predicted"/>
<evidence type="ECO:0000313" key="2">
    <source>
        <dbReference type="EMBL" id="CQR74197.1"/>
    </source>
</evidence>
<keyword evidence="3" id="KW-1185">Reference proteome</keyword>
<dbReference type="Proteomes" id="UP000049855">
    <property type="component" value="Unassembled WGS sequence"/>
</dbReference>
<sequence length="147" mass="16145">MSIKDEKQINTIKNEGVNYMSNPMVKCSVDQCTHYMPGEQCMAAKISVYNDELKGASGKPQDTLCKSFHHRKTMGDMVGAFHNANIGGTMSAAFLEGTQITPAVECFVNNCKFWDNGNYCNAESIHVAGPNASKTSDTDCETFQENK</sequence>
<dbReference type="EMBL" id="CTRP01000014">
    <property type="protein sequence ID" value="CQR74197.1"/>
    <property type="molecule type" value="Genomic_DNA"/>
</dbReference>
<evidence type="ECO:0000259" key="1">
    <source>
        <dbReference type="Pfam" id="PF07561"/>
    </source>
</evidence>